<name>A0AAD5LJK3_PYTIN</name>
<gene>
    <name evidence="8" type="ORF">P43SY_009014</name>
</gene>
<keyword evidence="6" id="KW-0472">Membrane</keyword>
<reference evidence="8" key="1">
    <citation type="submission" date="2021-12" db="EMBL/GenBank/DDBJ databases">
        <title>Prjna785345.</title>
        <authorList>
            <person name="Rujirawat T."/>
            <person name="Krajaejun T."/>
        </authorList>
    </citation>
    <scope>NUCLEOTIDE SEQUENCE</scope>
    <source>
        <strain evidence="8">Pi057C3</strain>
    </source>
</reference>
<keyword evidence="1" id="KW-0436">Ligase</keyword>
<dbReference type="Gene3D" id="3.30.470.20">
    <property type="entry name" value="ATP-grasp fold, B domain"/>
    <property type="match status" value="1"/>
</dbReference>
<protein>
    <recommendedName>
        <fullName evidence="4">Tubulin--tyrosine ligase-like protein 5</fullName>
    </recommendedName>
</protein>
<dbReference type="PROSITE" id="PS51221">
    <property type="entry name" value="TTL"/>
    <property type="match status" value="1"/>
</dbReference>
<proteinExistence type="predicted"/>
<dbReference type="PANTHER" id="PTHR12241">
    <property type="entry name" value="TUBULIN POLYGLUTAMYLASE"/>
    <property type="match status" value="1"/>
</dbReference>
<dbReference type="EMBL" id="JAKCXM010000079">
    <property type="protein sequence ID" value="KAJ0403566.1"/>
    <property type="molecule type" value="Genomic_DNA"/>
</dbReference>
<evidence type="ECO:0000256" key="7">
    <source>
        <dbReference type="SAM" id="SignalP"/>
    </source>
</evidence>
<evidence type="ECO:0000256" key="2">
    <source>
        <dbReference type="ARBA" id="ARBA00022741"/>
    </source>
</evidence>
<evidence type="ECO:0000256" key="3">
    <source>
        <dbReference type="ARBA" id="ARBA00022840"/>
    </source>
</evidence>
<dbReference type="GO" id="GO:0070740">
    <property type="term" value="F:tubulin-glutamic acid ligase activity"/>
    <property type="evidence" value="ECO:0007669"/>
    <property type="project" value="TreeGrafter"/>
</dbReference>
<organism evidence="8 9">
    <name type="scientific">Pythium insidiosum</name>
    <name type="common">Pythiosis disease agent</name>
    <dbReference type="NCBI Taxonomy" id="114742"/>
    <lineage>
        <taxon>Eukaryota</taxon>
        <taxon>Sar</taxon>
        <taxon>Stramenopiles</taxon>
        <taxon>Oomycota</taxon>
        <taxon>Peronosporomycetes</taxon>
        <taxon>Pythiales</taxon>
        <taxon>Pythiaceae</taxon>
        <taxon>Pythium</taxon>
    </lineage>
</organism>
<feature type="signal peptide" evidence="7">
    <location>
        <begin position="1"/>
        <end position="18"/>
    </location>
</feature>
<dbReference type="GO" id="GO:0015631">
    <property type="term" value="F:tubulin binding"/>
    <property type="evidence" value="ECO:0007669"/>
    <property type="project" value="TreeGrafter"/>
</dbReference>
<dbReference type="Pfam" id="PF23106">
    <property type="entry name" value="EGF_Teneurin"/>
    <property type="match status" value="1"/>
</dbReference>
<dbReference type="GO" id="GO:0036064">
    <property type="term" value="C:ciliary basal body"/>
    <property type="evidence" value="ECO:0007669"/>
    <property type="project" value="TreeGrafter"/>
</dbReference>
<keyword evidence="6" id="KW-1133">Transmembrane helix</keyword>
<dbReference type="GO" id="GO:0000226">
    <property type="term" value="P:microtubule cytoskeleton organization"/>
    <property type="evidence" value="ECO:0007669"/>
    <property type="project" value="TreeGrafter"/>
</dbReference>
<evidence type="ECO:0000256" key="6">
    <source>
        <dbReference type="SAM" id="Phobius"/>
    </source>
</evidence>
<feature type="transmembrane region" description="Helical" evidence="6">
    <location>
        <begin position="629"/>
        <end position="647"/>
    </location>
</feature>
<dbReference type="Gene3D" id="2.60.120.260">
    <property type="entry name" value="Galactose-binding domain-like"/>
    <property type="match status" value="1"/>
</dbReference>
<keyword evidence="6" id="KW-0812">Transmembrane</keyword>
<evidence type="ECO:0000256" key="4">
    <source>
        <dbReference type="ARBA" id="ARBA00041448"/>
    </source>
</evidence>
<evidence type="ECO:0000256" key="5">
    <source>
        <dbReference type="ARBA" id="ARBA00049274"/>
    </source>
</evidence>
<comment type="catalytic activity">
    <reaction evidence="5">
        <text>L-glutamyl-[protein] + L-glutamate + ATP = gamma-L-glutamyl-L-glutamyl-[protein] + ADP + phosphate + H(+)</text>
        <dbReference type="Rhea" id="RHEA:60144"/>
        <dbReference type="Rhea" id="RHEA-COMP:10208"/>
        <dbReference type="Rhea" id="RHEA-COMP:15517"/>
        <dbReference type="ChEBI" id="CHEBI:15378"/>
        <dbReference type="ChEBI" id="CHEBI:29973"/>
        <dbReference type="ChEBI" id="CHEBI:29985"/>
        <dbReference type="ChEBI" id="CHEBI:30616"/>
        <dbReference type="ChEBI" id="CHEBI:43474"/>
        <dbReference type="ChEBI" id="CHEBI:143622"/>
        <dbReference type="ChEBI" id="CHEBI:456216"/>
    </reaction>
    <physiologicalReaction direction="left-to-right" evidence="5">
        <dbReference type="Rhea" id="RHEA:60145"/>
    </physiologicalReaction>
</comment>
<accession>A0AAD5LJK3</accession>
<dbReference type="AlphaFoldDB" id="A0AAD5LJK3"/>
<dbReference type="Proteomes" id="UP001209570">
    <property type="component" value="Unassembled WGS sequence"/>
</dbReference>
<dbReference type="GO" id="GO:0005524">
    <property type="term" value="F:ATP binding"/>
    <property type="evidence" value="ECO:0007669"/>
    <property type="project" value="UniProtKB-KW"/>
</dbReference>
<keyword evidence="9" id="KW-1185">Reference proteome</keyword>
<evidence type="ECO:0000313" key="9">
    <source>
        <dbReference type="Proteomes" id="UP001209570"/>
    </source>
</evidence>
<evidence type="ECO:0000313" key="8">
    <source>
        <dbReference type="EMBL" id="KAJ0403566.1"/>
    </source>
</evidence>
<keyword evidence="7" id="KW-0732">Signal</keyword>
<keyword evidence="2" id="KW-0547">Nucleotide-binding</keyword>
<sequence>MLVARLLTAIAALGAASAAGARTTARYSLTDEPRSEHELLTKQLEALGIERFVPANQNPGEQDALHRWQQLLSTDRSVDLVWSLDAYPPFEKLRFSKAFRTKVNHLPGASRLTTGDQFYQHMSELQHTKEKFFFDFVPSYHVLPRDAGKMPQLFADALKKVEFEMKRERDWFIYQRFLVRALPNSGNDDALTPATAVVSQQELDDTINAQFKGKDVEVTQYIEPYLLDGHKFQVGFYVAILSLDPLRIYVYNHAQIKIAKTPYPTKLEVGSDASAYNFKEYTAPWDFPELQKLFREYPSAKRTGSNAWSIVKRYMSLKGTDTRRLQREIDDAIVKTITSNRGYLQSQIGKLERFQAEGEASAEPTNLDESFFELLRFDFEVEDTAKPWLVKVHSNPSISAHTSVFGTDEAIKKGVLFDLLNLVGVHPQAKPTFDAFFGSTNDKFCADKCADKSRVWDTACWACPGWFPKHMARRLYDASSEYARRGAFKLLYPSQSTDYSQFFDNALTEYDQAFNRYIKSFSASYAEKQDSPVSDKALVCVYREHCSGHGDCINGKCSCDDDYEGATCYIPRDRTSDKAAPEATRESWRERMGNLWNGAAKNGDGAMAAAAQHEGQFPRVDAPPEGGSLASLVGGLVVVGGVLGLAYRMNVLQFRSVDSLKAN</sequence>
<keyword evidence="3" id="KW-0067">ATP-binding</keyword>
<dbReference type="Pfam" id="PF03133">
    <property type="entry name" value="TTL"/>
    <property type="match status" value="1"/>
</dbReference>
<feature type="chain" id="PRO_5042175683" description="Tubulin--tyrosine ligase-like protein 5" evidence="7">
    <location>
        <begin position="19"/>
        <end position="663"/>
    </location>
</feature>
<dbReference type="PANTHER" id="PTHR12241:SF145">
    <property type="entry name" value="TUBULIN POLYGLUTAMYLASE TTLL5"/>
    <property type="match status" value="1"/>
</dbReference>
<comment type="caution">
    <text evidence="8">The sequence shown here is derived from an EMBL/GenBank/DDBJ whole genome shotgun (WGS) entry which is preliminary data.</text>
</comment>
<dbReference type="InterPro" id="IPR004344">
    <property type="entry name" value="TTL/TTLL_fam"/>
</dbReference>
<evidence type="ECO:0000256" key="1">
    <source>
        <dbReference type="ARBA" id="ARBA00022598"/>
    </source>
</evidence>